<evidence type="ECO:0000313" key="26">
    <source>
        <dbReference type="Proteomes" id="UP001366166"/>
    </source>
</evidence>
<keyword evidence="10" id="KW-0443">Lipid metabolism</keyword>
<evidence type="ECO:0000256" key="11">
    <source>
        <dbReference type="ARBA" id="ARBA00023136"/>
    </source>
</evidence>
<gene>
    <name evidence="25" type="ORF">FAK_27130</name>
</gene>
<dbReference type="EMBL" id="AP028679">
    <property type="protein sequence ID" value="BEQ15647.1"/>
    <property type="molecule type" value="Genomic_DNA"/>
</dbReference>
<evidence type="ECO:0000256" key="4">
    <source>
        <dbReference type="ARBA" id="ARBA00022475"/>
    </source>
</evidence>
<comment type="catalytic activity">
    <reaction evidence="14">
        <text>(9Z)-octadecenoyl-CoA + H2O = (9Z)-octadecenoate + CoA + H(+)</text>
        <dbReference type="Rhea" id="RHEA:40139"/>
        <dbReference type="ChEBI" id="CHEBI:15377"/>
        <dbReference type="ChEBI" id="CHEBI:15378"/>
        <dbReference type="ChEBI" id="CHEBI:30823"/>
        <dbReference type="ChEBI" id="CHEBI:57287"/>
        <dbReference type="ChEBI" id="CHEBI:57387"/>
    </reaction>
    <physiologicalReaction direction="left-to-right" evidence="14">
        <dbReference type="Rhea" id="RHEA:40140"/>
    </physiologicalReaction>
</comment>
<dbReference type="InterPro" id="IPR006683">
    <property type="entry name" value="Thioestr_dom"/>
</dbReference>
<comment type="catalytic activity">
    <reaction evidence="22">
        <text>dodecanoyl-CoA + H2O = dodecanoate + CoA + H(+)</text>
        <dbReference type="Rhea" id="RHEA:30135"/>
        <dbReference type="ChEBI" id="CHEBI:15377"/>
        <dbReference type="ChEBI" id="CHEBI:15378"/>
        <dbReference type="ChEBI" id="CHEBI:18262"/>
        <dbReference type="ChEBI" id="CHEBI:57287"/>
        <dbReference type="ChEBI" id="CHEBI:57375"/>
    </reaction>
    <physiologicalReaction direction="left-to-right" evidence="22">
        <dbReference type="Rhea" id="RHEA:30136"/>
    </physiologicalReaction>
</comment>
<evidence type="ECO:0000256" key="2">
    <source>
        <dbReference type="ARBA" id="ARBA00004496"/>
    </source>
</evidence>
<sequence length="154" mass="16772">MSALTENDLTNTGHCFACGARNVYGLRMRVGYEDGAAVCRLTLGRQYQGWDDIAHGGIVSTVLDEIMAYAVIGYVGQGLTTRMETTYRKAVPLGVPLKAMGRVTTHRGRLAVAEGRIYLEEDDTLLAEATARWVIKLGPDGQPLDGTPWLDAQK</sequence>
<name>A0AAU9F2B6_9BACT</name>
<dbReference type="GO" id="GO:0016020">
    <property type="term" value="C:membrane"/>
    <property type="evidence" value="ECO:0007669"/>
    <property type="project" value="UniProtKB-SubCell"/>
</dbReference>
<evidence type="ECO:0000256" key="10">
    <source>
        <dbReference type="ARBA" id="ARBA00023098"/>
    </source>
</evidence>
<comment type="catalytic activity">
    <reaction evidence="21">
        <text>decanoyl-CoA + H2O = decanoate + CoA + H(+)</text>
        <dbReference type="Rhea" id="RHEA:40059"/>
        <dbReference type="ChEBI" id="CHEBI:15377"/>
        <dbReference type="ChEBI" id="CHEBI:15378"/>
        <dbReference type="ChEBI" id="CHEBI:27689"/>
        <dbReference type="ChEBI" id="CHEBI:57287"/>
        <dbReference type="ChEBI" id="CHEBI:61430"/>
    </reaction>
    <physiologicalReaction direction="left-to-right" evidence="21">
        <dbReference type="Rhea" id="RHEA:40060"/>
    </physiologicalReaction>
</comment>
<evidence type="ECO:0000256" key="19">
    <source>
        <dbReference type="ARBA" id="ARBA00047588"/>
    </source>
</evidence>
<evidence type="ECO:0000256" key="22">
    <source>
        <dbReference type="ARBA" id="ARBA00048074"/>
    </source>
</evidence>
<evidence type="ECO:0000256" key="17">
    <source>
        <dbReference type="ARBA" id="ARBA00040123"/>
    </source>
</evidence>
<keyword evidence="4" id="KW-1003">Cell membrane</keyword>
<dbReference type="Pfam" id="PF03061">
    <property type="entry name" value="4HBT"/>
    <property type="match status" value="1"/>
</dbReference>
<dbReference type="InterPro" id="IPR029069">
    <property type="entry name" value="HotDog_dom_sf"/>
</dbReference>
<dbReference type="RefSeq" id="WP_338600326.1">
    <property type="nucleotide sequence ID" value="NZ_AP028679.1"/>
</dbReference>
<evidence type="ECO:0000256" key="7">
    <source>
        <dbReference type="ARBA" id="ARBA00022801"/>
    </source>
</evidence>
<dbReference type="EC" id="3.1.2.2" evidence="16"/>
<dbReference type="PANTHER" id="PTHR12418:SF19">
    <property type="entry name" value="ACYL-COENZYME A THIOESTERASE THEM4"/>
    <property type="match status" value="1"/>
</dbReference>
<comment type="catalytic activity">
    <reaction evidence="20">
        <text>hexadecanoyl-CoA + H2O = hexadecanoate + CoA + H(+)</text>
        <dbReference type="Rhea" id="RHEA:16645"/>
        <dbReference type="ChEBI" id="CHEBI:7896"/>
        <dbReference type="ChEBI" id="CHEBI:15377"/>
        <dbReference type="ChEBI" id="CHEBI:15378"/>
        <dbReference type="ChEBI" id="CHEBI:57287"/>
        <dbReference type="ChEBI" id="CHEBI:57379"/>
        <dbReference type="EC" id="3.1.2.2"/>
    </reaction>
    <physiologicalReaction direction="left-to-right" evidence="20">
        <dbReference type="Rhea" id="RHEA:16646"/>
    </physiologicalReaction>
</comment>
<accession>A0AAU9F2B6</accession>
<evidence type="ECO:0000256" key="1">
    <source>
        <dbReference type="ARBA" id="ARBA00004170"/>
    </source>
</evidence>
<evidence type="ECO:0000256" key="16">
    <source>
        <dbReference type="ARBA" id="ARBA00038848"/>
    </source>
</evidence>
<proteinExistence type="inferred from homology"/>
<evidence type="ECO:0000256" key="9">
    <source>
        <dbReference type="ARBA" id="ARBA00022946"/>
    </source>
</evidence>
<comment type="catalytic activity">
    <reaction evidence="23">
        <text>tetradecanoyl-CoA + H2O = tetradecanoate + CoA + H(+)</text>
        <dbReference type="Rhea" id="RHEA:40119"/>
        <dbReference type="ChEBI" id="CHEBI:15377"/>
        <dbReference type="ChEBI" id="CHEBI:15378"/>
        <dbReference type="ChEBI" id="CHEBI:30807"/>
        <dbReference type="ChEBI" id="CHEBI:57287"/>
        <dbReference type="ChEBI" id="CHEBI:57385"/>
    </reaction>
    <physiologicalReaction direction="left-to-right" evidence="23">
        <dbReference type="Rhea" id="RHEA:40120"/>
    </physiologicalReaction>
</comment>
<protein>
    <recommendedName>
        <fullName evidence="17">Acyl-coenzyme A thioesterase THEM4</fullName>
        <ecNumber evidence="16">3.1.2.2</ecNumber>
    </recommendedName>
    <alternativeName>
        <fullName evidence="18">Thioesterase superfamily member 4</fullName>
    </alternativeName>
</protein>
<evidence type="ECO:0000256" key="23">
    <source>
        <dbReference type="ARBA" id="ARBA00048180"/>
    </source>
</evidence>
<dbReference type="InterPro" id="IPR052365">
    <property type="entry name" value="THEM4/THEM5_acyl-CoA_thioest"/>
</dbReference>
<keyword evidence="5" id="KW-0963">Cytoplasm</keyword>
<evidence type="ECO:0000256" key="13">
    <source>
        <dbReference type="ARBA" id="ARBA00035852"/>
    </source>
</evidence>
<evidence type="ECO:0000256" key="15">
    <source>
        <dbReference type="ARBA" id="ARBA00038456"/>
    </source>
</evidence>
<keyword evidence="7" id="KW-0378">Hydrolase</keyword>
<dbReference type="GO" id="GO:0005737">
    <property type="term" value="C:cytoplasm"/>
    <property type="evidence" value="ECO:0007669"/>
    <property type="project" value="UniProtKB-SubCell"/>
</dbReference>
<evidence type="ECO:0000259" key="24">
    <source>
        <dbReference type="Pfam" id="PF03061"/>
    </source>
</evidence>
<evidence type="ECO:0000256" key="8">
    <source>
        <dbReference type="ARBA" id="ARBA00022832"/>
    </source>
</evidence>
<keyword evidence="11" id="KW-0472">Membrane</keyword>
<keyword evidence="8" id="KW-0276">Fatty acid metabolism</keyword>
<dbReference type="PANTHER" id="PTHR12418">
    <property type="entry name" value="ACYL-COENZYME A THIOESTERASE THEM4"/>
    <property type="match status" value="1"/>
</dbReference>
<comment type="catalytic activity">
    <reaction evidence="19">
        <text>octanoyl-CoA + H2O = octanoate + CoA + H(+)</text>
        <dbReference type="Rhea" id="RHEA:30143"/>
        <dbReference type="ChEBI" id="CHEBI:15377"/>
        <dbReference type="ChEBI" id="CHEBI:15378"/>
        <dbReference type="ChEBI" id="CHEBI:25646"/>
        <dbReference type="ChEBI" id="CHEBI:57287"/>
        <dbReference type="ChEBI" id="CHEBI:57386"/>
    </reaction>
    <physiologicalReaction direction="left-to-right" evidence="19">
        <dbReference type="Rhea" id="RHEA:30144"/>
    </physiologicalReaction>
</comment>
<organism evidence="25 26">
    <name type="scientific">Desulfoferula mesophila</name>
    <dbReference type="NCBI Taxonomy" id="3058419"/>
    <lineage>
        <taxon>Bacteria</taxon>
        <taxon>Pseudomonadati</taxon>
        <taxon>Thermodesulfobacteriota</taxon>
        <taxon>Desulfarculia</taxon>
        <taxon>Desulfarculales</taxon>
        <taxon>Desulfarculaceae</taxon>
        <taxon>Desulfoferula</taxon>
    </lineage>
</organism>
<evidence type="ECO:0000256" key="20">
    <source>
        <dbReference type="ARBA" id="ARBA00047734"/>
    </source>
</evidence>
<evidence type="ECO:0000256" key="12">
    <source>
        <dbReference type="ARBA" id="ARBA00023273"/>
    </source>
</evidence>
<dbReference type="Gene3D" id="3.10.129.10">
    <property type="entry name" value="Hotdog Thioesterase"/>
    <property type="match status" value="1"/>
</dbReference>
<evidence type="ECO:0000256" key="3">
    <source>
        <dbReference type="ARBA" id="ARBA00004632"/>
    </source>
</evidence>
<comment type="similarity">
    <text evidence="15">Belongs to the THEM4/THEM5 thioesterase family.</text>
</comment>
<evidence type="ECO:0000256" key="18">
    <source>
        <dbReference type="ARBA" id="ARBA00043210"/>
    </source>
</evidence>
<dbReference type="Proteomes" id="UP001366166">
    <property type="component" value="Chromosome"/>
</dbReference>
<dbReference type="CDD" id="cd03443">
    <property type="entry name" value="PaaI_thioesterase"/>
    <property type="match status" value="1"/>
</dbReference>
<evidence type="ECO:0000256" key="21">
    <source>
        <dbReference type="ARBA" id="ARBA00047969"/>
    </source>
</evidence>
<keyword evidence="26" id="KW-1185">Reference proteome</keyword>
<comment type="subcellular location">
    <subcellularLocation>
        <location evidence="3">Cell projection</location>
        <location evidence="3">Ruffle membrane</location>
    </subcellularLocation>
    <subcellularLocation>
        <location evidence="2">Cytoplasm</location>
    </subcellularLocation>
    <subcellularLocation>
        <location evidence="1">Membrane</location>
        <topology evidence="1">Peripheral membrane protein</topology>
    </subcellularLocation>
</comment>
<keyword evidence="6" id="KW-0053">Apoptosis</keyword>
<evidence type="ECO:0000256" key="5">
    <source>
        <dbReference type="ARBA" id="ARBA00022490"/>
    </source>
</evidence>
<keyword evidence="9" id="KW-0809">Transit peptide</keyword>
<reference evidence="26" key="1">
    <citation type="journal article" date="2023" name="Arch. Microbiol.">
        <title>Desulfoferula mesophilus gen. nov. sp. nov., a mesophilic sulfate-reducing bacterium isolated from a brackish lake sediment.</title>
        <authorList>
            <person name="Watanabe T."/>
            <person name="Yabe T."/>
            <person name="Tsuji J.M."/>
            <person name="Fukui M."/>
        </authorList>
    </citation>
    <scope>NUCLEOTIDE SEQUENCE [LARGE SCALE GENOMIC DNA]</scope>
    <source>
        <strain evidence="26">12FAK</strain>
    </source>
</reference>
<dbReference type="KEGG" id="dmp:FAK_27130"/>
<dbReference type="SUPFAM" id="SSF54637">
    <property type="entry name" value="Thioesterase/thiol ester dehydrase-isomerase"/>
    <property type="match status" value="1"/>
</dbReference>
<feature type="domain" description="Thioesterase" evidence="24">
    <location>
        <begin position="53"/>
        <end position="124"/>
    </location>
</feature>
<comment type="catalytic activity">
    <reaction evidence="13">
        <text>(5Z,8Z,11Z,14Z)-eicosatetraenoyl-CoA + H2O = (5Z,8Z,11Z,14Z)-eicosatetraenoate + CoA + H(+)</text>
        <dbReference type="Rhea" id="RHEA:40151"/>
        <dbReference type="ChEBI" id="CHEBI:15377"/>
        <dbReference type="ChEBI" id="CHEBI:15378"/>
        <dbReference type="ChEBI" id="CHEBI:32395"/>
        <dbReference type="ChEBI" id="CHEBI:57287"/>
        <dbReference type="ChEBI" id="CHEBI:57368"/>
    </reaction>
    <physiologicalReaction direction="left-to-right" evidence="13">
        <dbReference type="Rhea" id="RHEA:40152"/>
    </physiologicalReaction>
</comment>
<dbReference type="GO" id="GO:0016790">
    <property type="term" value="F:thiolester hydrolase activity"/>
    <property type="evidence" value="ECO:0007669"/>
    <property type="project" value="UniProtKB-ARBA"/>
</dbReference>
<dbReference type="GO" id="GO:0006631">
    <property type="term" value="P:fatty acid metabolic process"/>
    <property type="evidence" value="ECO:0007669"/>
    <property type="project" value="UniProtKB-KW"/>
</dbReference>
<evidence type="ECO:0000256" key="14">
    <source>
        <dbReference type="ARBA" id="ARBA00037002"/>
    </source>
</evidence>
<dbReference type="AlphaFoldDB" id="A0AAU9F2B6"/>
<evidence type="ECO:0000256" key="6">
    <source>
        <dbReference type="ARBA" id="ARBA00022703"/>
    </source>
</evidence>
<keyword evidence="12" id="KW-0966">Cell projection</keyword>
<evidence type="ECO:0000313" key="25">
    <source>
        <dbReference type="EMBL" id="BEQ15647.1"/>
    </source>
</evidence>